<evidence type="ECO:0000256" key="5">
    <source>
        <dbReference type="ARBA" id="ARBA00022692"/>
    </source>
</evidence>
<evidence type="ECO:0000256" key="9">
    <source>
        <dbReference type="SAM" id="SignalP"/>
    </source>
</evidence>
<keyword evidence="8" id="KW-0175">Coiled coil</keyword>
<keyword evidence="4" id="KW-1134">Transmembrane beta strand</keyword>
<accession>A0ABU8GYT6</accession>
<organism evidence="10 11">
    <name type="scientific">Sphingomonas kyungheensis</name>
    <dbReference type="NCBI Taxonomy" id="1069987"/>
    <lineage>
        <taxon>Bacteria</taxon>
        <taxon>Pseudomonadati</taxon>
        <taxon>Pseudomonadota</taxon>
        <taxon>Alphaproteobacteria</taxon>
        <taxon>Sphingomonadales</taxon>
        <taxon>Sphingomonadaceae</taxon>
        <taxon>Sphingomonas</taxon>
    </lineage>
</organism>
<gene>
    <name evidence="10" type="ORF">V8201_02860</name>
</gene>
<keyword evidence="7" id="KW-0998">Cell outer membrane</keyword>
<keyword evidence="9" id="KW-0732">Signal</keyword>
<feature type="coiled-coil region" evidence="8">
    <location>
        <begin position="327"/>
        <end position="354"/>
    </location>
</feature>
<evidence type="ECO:0000256" key="8">
    <source>
        <dbReference type="SAM" id="Coils"/>
    </source>
</evidence>
<comment type="subcellular location">
    <subcellularLocation>
        <location evidence="1">Cell outer membrane</location>
    </subcellularLocation>
</comment>
<proteinExistence type="inferred from homology"/>
<comment type="similarity">
    <text evidence="2">Belongs to the outer membrane factor (OMF) (TC 1.B.17) family.</text>
</comment>
<evidence type="ECO:0000256" key="2">
    <source>
        <dbReference type="ARBA" id="ARBA00007613"/>
    </source>
</evidence>
<dbReference type="RefSeq" id="WP_336544424.1">
    <property type="nucleotide sequence ID" value="NZ_JBBBDM010000001.1"/>
</dbReference>
<keyword evidence="11" id="KW-1185">Reference proteome</keyword>
<dbReference type="Pfam" id="PF02321">
    <property type="entry name" value="OEP"/>
    <property type="match status" value="2"/>
</dbReference>
<dbReference type="InterPro" id="IPR003423">
    <property type="entry name" value="OMP_efflux"/>
</dbReference>
<dbReference type="Proteomes" id="UP001367771">
    <property type="component" value="Unassembled WGS sequence"/>
</dbReference>
<dbReference type="PANTHER" id="PTHR30026">
    <property type="entry name" value="OUTER MEMBRANE PROTEIN TOLC"/>
    <property type="match status" value="1"/>
</dbReference>
<evidence type="ECO:0000256" key="6">
    <source>
        <dbReference type="ARBA" id="ARBA00023136"/>
    </source>
</evidence>
<reference evidence="10 11" key="1">
    <citation type="journal article" date="2013" name="Int. J. Syst. Evol. Microbiol.">
        <title>Sphingomonas kyungheensis sp. nov., a bacterium with ginsenoside-converting activity isolated from soil of a ginseng field.</title>
        <authorList>
            <person name="Son H.M."/>
            <person name="Yang J.E."/>
            <person name="Park Y."/>
            <person name="Han C.K."/>
            <person name="Kim S.G."/>
            <person name="Kook M."/>
            <person name="Yi T.H."/>
        </authorList>
    </citation>
    <scope>NUCLEOTIDE SEQUENCE [LARGE SCALE GENOMIC DNA]</scope>
    <source>
        <strain evidence="10 11">LMG 26582</strain>
    </source>
</reference>
<keyword evidence="3" id="KW-0813">Transport</keyword>
<keyword evidence="6" id="KW-0472">Membrane</keyword>
<dbReference type="InterPro" id="IPR051906">
    <property type="entry name" value="TolC-like"/>
</dbReference>
<evidence type="ECO:0000313" key="10">
    <source>
        <dbReference type="EMBL" id="MEI5686015.1"/>
    </source>
</evidence>
<evidence type="ECO:0000256" key="1">
    <source>
        <dbReference type="ARBA" id="ARBA00004442"/>
    </source>
</evidence>
<dbReference type="Gene3D" id="1.20.1600.10">
    <property type="entry name" value="Outer membrane efflux proteins (OEP)"/>
    <property type="match status" value="1"/>
</dbReference>
<evidence type="ECO:0000256" key="3">
    <source>
        <dbReference type="ARBA" id="ARBA00022448"/>
    </source>
</evidence>
<sequence length="431" mass="45592">MRSKRVLVGMAAAGLLVGAAGRAASGDALTLEAAARDAVAWHPSVIEAAGTLAASDADVAAARAGYRPTLSAGLGSGYDSRVSGTWRPRPQFGASQMLYDFGKVSSDVAAARAGTRVSRAEMLLAVDTLIRDTAYAIIELQRASAQRLIAQDQLARIAEISNLVGQRSTMGAATQSDALQAQARVEAAQASLTQVEAEERRWTSNLVFLLGHPLPPAGVASDVPGWLDQGCAGPPPAWQGVPAIAAADAQTERAAAELRRSRADRYPTVSLGGDASTDVGSPFGDRSIYNFGLRVSSNIFAGGLTKARVRSAGFRLAAAEAGARRVRNESSAQLAEAQQQIDSLSRLAATLGSRETNMRETGRLYRIQYLEMGTRTLVDLLNAEQELQQVRFDAVNTTQNLRRLHIDCLFTAGRMRDAFGLAGTAIRGVTL</sequence>
<dbReference type="SUPFAM" id="SSF56954">
    <property type="entry name" value="Outer membrane efflux proteins (OEP)"/>
    <property type="match status" value="1"/>
</dbReference>
<evidence type="ECO:0000256" key="4">
    <source>
        <dbReference type="ARBA" id="ARBA00022452"/>
    </source>
</evidence>
<evidence type="ECO:0000256" key="7">
    <source>
        <dbReference type="ARBA" id="ARBA00023237"/>
    </source>
</evidence>
<feature type="chain" id="PRO_5047063526" evidence="9">
    <location>
        <begin position="20"/>
        <end position="431"/>
    </location>
</feature>
<comment type="caution">
    <text evidence="10">The sequence shown here is derived from an EMBL/GenBank/DDBJ whole genome shotgun (WGS) entry which is preliminary data.</text>
</comment>
<dbReference type="EMBL" id="JBBBDM010000001">
    <property type="protein sequence ID" value="MEI5686015.1"/>
    <property type="molecule type" value="Genomic_DNA"/>
</dbReference>
<protein>
    <submittedName>
        <fullName evidence="10">TolC family protein</fullName>
    </submittedName>
</protein>
<feature type="signal peptide" evidence="9">
    <location>
        <begin position="1"/>
        <end position="19"/>
    </location>
</feature>
<name>A0ABU8GYT6_9SPHN</name>
<keyword evidence="5" id="KW-0812">Transmembrane</keyword>
<evidence type="ECO:0000313" key="11">
    <source>
        <dbReference type="Proteomes" id="UP001367771"/>
    </source>
</evidence>
<dbReference type="PANTHER" id="PTHR30026:SF22">
    <property type="entry name" value="OUTER MEMBRANE EFFLUX PROTEIN"/>
    <property type="match status" value="1"/>
</dbReference>